<dbReference type="AlphaFoldDB" id="A0A151NG38"/>
<sequence>MHLLAIKSHESSLTWLICISYMLQASTPHFKHAVNFCIAHPANCRLLFMHSAKETVAFHASDVPQARKKRGEHFLMLIGIGLSEPQGDVQRLLMLLEDGPLMGRKNQ</sequence>
<dbReference type="EMBL" id="AKHW03003120">
    <property type="protein sequence ID" value="KYO35773.1"/>
    <property type="molecule type" value="Genomic_DNA"/>
</dbReference>
<evidence type="ECO:0000313" key="2">
    <source>
        <dbReference type="Proteomes" id="UP000050525"/>
    </source>
</evidence>
<accession>A0A151NG38</accession>
<proteinExistence type="predicted"/>
<protein>
    <submittedName>
        <fullName evidence="1">Uncharacterized protein</fullName>
    </submittedName>
</protein>
<name>A0A151NG38_ALLMI</name>
<dbReference type="Proteomes" id="UP000050525">
    <property type="component" value="Unassembled WGS sequence"/>
</dbReference>
<reference evidence="1 2" key="1">
    <citation type="journal article" date="2012" name="Genome Biol.">
        <title>Sequencing three crocodilian genomes to illuminate the evolution of archosaurs and amniotes.</title>
        <authorList>
            <person name="St John J.A."/>
            <person name="Braun E.L."/>
            <person name="Isberg S.R."/>
            <person name="Miles L.G."/>
            <person name="Chong A.Y."/>
            <person name="Gongora J."/>
            <person name="Dalzell P."/>
            <person name="Moran C."/>
            <person name="Bed'hom B."/>
            <person name="Abzhanov A."/>
            <person name="Burgess S.C."/>
            <person name="Cooksey A.M."/>
            <person name="Castoe T.A."/>
            <person name="Crawford N.G."/>
            <person name="Densmore L.D."/>
            <person name="Drew J.C."/>
            <person name="Edwards S.V."/>
            <person name="Faircloth B.C."/>
            <person name="Fujita M.K."/>
            <person name="Greenwold M.J."/>
            <person name="Hoffmann F.G."/>
            <person name="Howard J.M."/>
            <person name="Iguchi T."/>
            <person name="Janes D.E."/>
            <person name="Khan S.Y."/>
            <person name="Kohno S."/>
            <person name="de Koning A.J."/>
            <person name="Lance S.L."/>
            <person name="McCarthy F.M."/>
            <person name="McCormack J.E."/>
            <person name="Merchant M.E."/>
            <person name="Peterson D.G."/>
            <person name="Pollock D.D."/>
            <person name="Pourmand N."/>
            <person name="Raney B.J."/>
            <person name="Roessler K.A."/>
            <person name="Sanford J.R."/>
            <person name="Sawyer R.H."/>
            <person name="Schmidt C.J."/>
            <person name="Triplett E.W."/>
            <person name="Tuberville T.D."/>
            <person name="Venegas-Anaya M."/>
            <person name="Howard J.T."/>
            <person name="Jarvis E.D."/>
            <person name="Guillette L.J.Jr."/>
            <person name="Glenn T.C."/>
            <person name="Green R.E."/>
            <person name="Ray D.A."/>
        </authorList>
    </citation>
    <scope>NUCLEOTIDE SEQUENCE [LARGE SCALE GENOMIC DNA]</scope>
    <source>
        <strain evidence="1">KSC_2009_1</strain>
    </source>
</reference>
<organism evidence="1 2">
    <name type="scientific">Alligator mississippiensis</name>
    <name type="common">American alligator</name>
    <dbReference type="NCBI Taxonomy" id="8496"/>
    <lineage>
        <taxon>Eukaryota</taxon>
        <taxon>Metazoa</taxon>
        <taxon>Chordata</taxon>
        <taxon>Craniata</taxon>
        <taxon>Vertebrata</taxon>
        <taxon>Euteleostomi</taxon>
        <taxon>Archelosauria</taxon>
        <taxon>Archosauria</taxon>
        <taxon>Crocodylia</taxon>
        <taxon>Alligatoridae</taxon>
        <taxon>Alligatorinae</taxon>
        <taxon>Alligator</taxon>
    </lineage>
</organism>
<gene>
    <name evidence="1" type="ORF">Y1Q_0010197</name>
</gene>
<keyword evidence="2" id="KW-1185">Reference proteome</keyword>
<evidence type="ECO:0000313" key="1">
    <source>
        <dbReference type="EMBL" id="KYO35773.1"/>
    </source>
</evidence>
<comment type="caution">
    <text evidence="1">The sequence shown here is derived from an EMBL/GenBank/DDBJ whole genome shotgun (WGS) entry which is preliminary data.</text>
</comment>